<dbReference type="Pfam" id="PF00149">
    <property type="entry name" value="Metallophos"/>
    <property type="match status" value="1"/>
</dbReference>
<dbReference type="PANTHER" id="PTHR36492:SF2">
    <property type="entry name" value="[ACYL-CARRIER-PROTEIN] PHOSPHODIESTERASE PPTH"/>
    <property type="match status" value="1"/>
</dbReference>
<evidence type="ECO:0000313" key="3">
    <source>
        <dbReference type="EMBL" id="KAF5843798.1"/>
    </source>
</evidence>
<dbReference type="SUPFAM" id="SSF56300">
    <property type="entry name" value="Metallo-dependent phosphatases"/>
    <property type="match status" value="1"/>
</dbReference>
<comment type="caution">
    <text evidence="3">The sequence shown here is derived from an EMBL/GenBank/DDBJ whole genome shotgun (WGS) entry which is preliminary data.</text>
</comment>
<protein>
    <recommendedName>
        <fullName evidence="2">Calcineurin-like phosphoesterase domain-containing protein</fullName>
    </recommendedName>
</protein>
<dbReference type="EMBL" id="MU069437">
    <property type="protein sequence ID" value="KAF5843798.1"/>
    <property type="molecule type" value="Genomic_DNA"/>
</dbReference>
<evidence type="ECO:0000256" key="1">
    <source>
        <dbReference type="SAM" id="MobiDB-lite"/>
    </source>
</evidence>
<sequence>MDYIEEMHSQAFQNDVLIVAGDVADTFNATVHALKVLKSKFMRVFYVAGNHCLWNQNERQQAHPDSVAKLLAIMDACDKMGVDVGAGQAFNRPSLSWARGQLNTVRVGAASNEGGGHDSNGSSCSSCSNSNRLSDADELSRRTAGMRLAQSSREHVEVTHSNQQVITFSHFLPRRELPYSKHIPELGKAMGCKQLEDQLELLKSTIHVYGHSHIPTDTCLPVRGGSQTRRYVHNPLDGVAKPVLVCLWNSRGARGLDHQRATKLAQQIHAHSVQYAHKLVTIRRAIENKDTSHSQALEPGASSNPPE</sequence>
<keyword evidence="4" id="KW-1185">Reference proteome</keyword>
<dbReference type="InterPro" id="IPR052963">
    <property type="entry name" value="Pantetheine_PDE"/>
</dbReference>
<dbReference type="Gene3D" id="3.60.21.10">
    <property type="match status" value="1"/>
</dbReference>
<feature type="region of interest" description="Disordered" evidence="1">
    <location>
        <begin position="108"/>
        <end position="128"/>
    </location>
</feature>
<dbReference type="InterPro" id="IPR029052">
    <property type="entry name" value="Metallo-depent_PP-like"/>
</dbReference>
<dbReference type="InterPro" id="IPR004843">
    <property type="entry name" value="Calcineurin-like_PHP"/>
</dbReference>
<organism evidence="3 4">
    <name type="scientific">Dunaliella salina</name>
    <name type="common">Green alga</name>
    <name type="synonym">Protococcus salinus</name>
    <dbReference type="NCBI Taxonomy" id="3046"/>
    <lineage>
        <taxon>Eukaryota</taxon>
        <taxon>Viridiplantae</taxon>
        <taxon>Chlorophyta</taxon>
        <taxon>core chlorophytes</taxon>
        <taxon>Chlorophyceae</taxon>
        <taxon>CS clade</taxon>
        <taxon>Chlamydomonadales</taxon>
        <taxon>Dunaliellaceae</taxon>
        <taxon>Dunaliella</taxon>
    </lineage>
</organism>
<feature type="compositionally biased region" description="Low complexity" evidence="1">
    <location>
        <begin position="119"/>
        <end position="128"/>
    </location>
</feature>
<dbReference type="PANTHER" id="PTHR36492">
    <property type="match status" value="1"/>
</dbReference>
<feature type="domain" description="Calcineurin-like phosphoesterase" evidence="2">
    <location>
        <begin position="12"/>
        <end position="215"/>
    </location>
</feature>
<accession>A0ABQ7HAC1</accession>
<evidence type="ECO:0000259" key="2">
    <source>
        <dbReference type="Pfam" id="PF00149"/>
    </source>
</evidence>
<name>A0ABQ7HAC1_DUNSA</name>
<evidence type="ECO:0000313" key="4">
    <source>
        <dbReference type="Proteomes" id="UP000815325"/>
    </source>
</evidence>
<proteinExistence type="predicted"/>
<gene>
    <name evidence="3" type="ORF">DUNSADRAFT_5035</name>
</gene>
<dbReference type="Proteomes" id="UP000815325">
    <property type="component" value="Unassembled WGS sequence"/>
</dbReference>
<reference evidence="3" key="1">
    <citation type="submission" date="2017-08" db="EMBL/GenBank/DDBJ databases">
        <authorList>
            <person name="Polle J.E."/>
            <person name="Barry K."/>
            <person name="Cushman J."/>
            <person name="Schmutz J."/>
            <person name="Tran D."/>
            <person name="Hathwaick L.T."/>
            <person name="Yim W.C."/>
            <person name="Jenkins J."/>
            <person name="Mckie-Krisberg Z.M."/>
            <person name="Prochnik S."/>
            <person name="Lindquist E."/>
            <person name="Dockter R.B."/>
            <person name="Adam C."/>
            <person name="Molina H."/>
            <person name="Bunkerborg J."/>
            <person name="Jin E."/>
            <person name="Buchheim M."/>
            <person name="Magnuson J."/>
        </authorList>
    </citation>
    <scope>NUCLEOTIDE SEQUENCE</scope>
    <source>
        <strain evidence="3">CCAP 19/18</strain>
    </source>
</reference>